<dbReference type="EMBL" id="CAJNOM010001312">
    <property type="protein sequence ID" value="CAF1602791.1"/>
    <property type="molecule type" value="Genomic_DNA"/>
</dbReference>
<evidence type="ECO:0000313" key="1">
    <source>
        <dbReference type="EMBL" id="CAF1367479.1"/>
    </source>
</evidence>
<evidence type="ECO:0000313" key="5">
    <source>
        <dbReference type="Proteomes" id="UP000663832"/>
    </source>
</evidence>
<name>A0A815IKT8_9BILA</name>
<accession>A0A815IKT8</accession>
<evidence type="ECO:0000313" key="2">
    <source>
        <dbReference type="EMBL" id="CAF1487927.1"/>
    </source>
</evidence>
<keyword evidence="5" id="KW-1185">Reference proteome</keyword>
<evidence type="ECO:0000313" key="3">
    <source>
        <dbReference type="EMBL" id="CAF1602791.1"/>
    </source>
</evidence>
<comment type="caution">
    <text evidence="1">The sequence shown here is derived from an EMBL/GenBank/DDBJ whole genome shotgun (WGS) entry which is preliminary data.</text>
</comment>
<dbReference type="AlphaFoldDB" id="A0A815IKT8"/>
<evidence type="ECO:0000313" key="4">
    <source>
        <dbReference type="EMBL" id="CAF1640609.1"/>
    </source>
</evidence>
<dbReference type="Proteomes" id="UP000663832">
    <property type="component" value="Unassembled WGS sequence"/>
</dbReference>
<gene>
    <name evidence="1" type="ORF">BJG266_LOCUS35843</name>
    <name evidence="2" type="ORF">BJG266_LOCUS42441</name>
    <name evidence="3" type="ORF">QVE165_LOCUS52874</name>
    <name evidence="4" type="ORF">QVE165_LOCUS59314</name>
</gene>
<organism evidence="1 6">
    <name type="scientific">Adineta steineri</name>
    <dbReference type="NCBI Taxonomy" id="433720"/>
    <lineage>
        <taxon>Eukaryota</taxon>
        <taxon>Metazoa</taxon>
        <taxon>Spiralia</taxon>
        <taxon>Gnathifera</taxon>
        <taxon>Rotifera</taxon>
        <taxon>Eurotatoria</taxon>
        <taxon>Bdelloidea</taxon>
        <taxon>Adinetida</taxon>
        <taxon>Adinetidae</taxon>
        <taxon>Adineta</taxon>
    </lineage>
</organism>
<dbReference type="EMBL" id="CAJNOI010002695">
    <property type="protein sequence ID" value="CAF1487927.1"/>
    <property type="molecule type" value="Genomic_DNA"/>
</dbReference>
<dbReference type="Proteomes" id="UP000663877">
    <property type="component" value="Unassembled WGS sequence"/>
</dbReference>
<proteinExistence type="predicted"/>
<dbReference type="EMBL" id="CAJNOI010000963">
    <property type="protein sequence ID" value="CAF1367479.1"/>
    <property type="molecule type" value="Genomic_DNA"/>
</dbReference>
<evidence type="ECO:0000313" key="6">
    <source>
        <dbReference type="Proteomes" id="UP000663877"/>
    </source>
</evidence>
<sequence>MAEKLNDCVLKTINQCTVDIVWQYSIGKTEIVVTSGCTKKSISTNHVLNVAIGYEYRDELVAKKVLEYKCSTDECNSFDQIKRLINSLTVIHHLDEMTNMIKPQEPFQGAWSDRVSNTTTNKCNIIIPNDACRRCLLAKQIDEKTTQGCTPWLTETLDNSLSYTVMFNMTDRTRSNIWQVLYQAESCNSLSNADLIREKNAINFDFNKFFNNGQTDYHYQ</sequence>
<protein>
    <submittedName>
        <fullName evidence="1">Uncharacterized protein</fullName>
    </submittedName>
</protein>
<reference evidence="1" key="1">
    <citation type="submission" date="2021-02" db="EMBL/GenBank/DDBJ databases">
        <authorList>
            <person name="Nowell W R."/>
        </authorList>
    </citation>
    <scope>NUCLEOTIDE SEQUENCE</scope>
</reference>
<dbReference type="EMBL" id="CAJNOM010003018">
    <property type="protein sequence ID" value="CAF1640609.1"/>
    <property type="molecule type" value="Genomic_DNA"/>
</dbReference>
<dbReference type="OrthoDB" id="10030968at2759"/>